<evidence type="ECO:0000256" key="11">
    <source>
        <dbReference type="ARBA" id="ARBA00023295"/>
    </source>
</evidence>
<dbReference type="Pfam" id="PF00703">
    <property type="entry name" value="Glyco_hydro_2"/>
    <property type="match status" value="1"/>
</dbReference>
<gene>
    <name evidence="18" type="primary">LOC111135080</name>
</gene>
<evidence type="ECO:0000259" key="15">
    <source>
        <dbReference type="Pfam" id="PF02836"/>
    </source>
</evidence>
<dbReference type="InterPro" id="IPR008979">
    <property type="entry name" value="Galactose-bd-like_sf"/>
</dbReference>
<dbReference type="GO" id="GO:0019391">
    <property type="term" value="P:glucuronoside catabolic process"/>
    <property type="evidence" value="ECO:0007669"/>
    <property type="project" value="TreeGrafter"/>
</dbReference>
<evidence type="ECO:0000259" key="14">
    <source>
        <dbReference type="Pfam" id="PF00703"/>
    </source>
</evidence>
<dbReference type="GO" id="GO:0030246">
    <property type="term" value="F:carbohydrate binding"/>
    <property type="evidence" value="ECO:0007669"/>
    <property type="project" value="TreeGrafter"/>
</dbReference>
<dbReference type="InterPro" id="IPR006103">
    <property type="entry name" value="Glyco_hydro_2_cat"/>
</dbReference>
<organism evidence="17 18">
    <name type="scientific">Crassostrea virginica</name>
    <name type="common">Eastern oyster</name>
    <dbReference type="NCBI Taxonomy" id="6565"/>
    <lineage>
        <taxon>Eukaryota</taxon>
        <taxon>Metazoa</taxon>
        <taxon>Spiralia</taxon>
        <taxon>Lophotrochozoa</taxon>
        <taxon>Mollusca</taxon>
        <taxon>Bivalvia</taxon>
        <taxon>Autobranchia</taxon>
        <taxon>Pteriomorphia</taxon>
        <taxon>Ostreida</taxon>
        <taxon>Ostreoidea</taxon>
        <taxon>Ostreidae</taxon>
        <taxon>Crassostrea</taxon>
    </lineage>
</organism>
<dbReference type="PRINTS" id="PR00132">
    <property type="entry name" value="GLHYDRLASE2"/>
</dbReference>
<dbReference type="FunFam" id="3.20.20.80:FF:000029">
    <property type="entry name" value="Beta-glucuronidase"/>
    <property type="match status" value="1"/>
</dbReference>
<keyword evidence="7 13" id="KW-0732">Signal</keyword>
<dbReference type="InterPro" id="IPR023232">
    <property type="entry name" value="Glyco_hydro_2_AS"/>
</dbReference>
<evidence type="ECO:0000256" key="10">
    <source>
        <dbReference type="ARBA" id="ARBA00023228"/>
    </source>
</evidence>
<dbReference type="InterPro" id="IPR036156">
    <property type="entry name" value="Beta-gal/glucu_dom_sf"/>
</dbReference>
<protein>
    <recommendedName>
        <fullName evidence="6 12">Beta-glucuronidase</fullName>
        <ecNumber evidence="5 12">3.2.1.31</ecNumber>
    </recommendedName>
</protein>
<evidence type="ECO:0000256" key="13">
    <source>
        <dbReference type="SAM" id="SignalP"/>
    </source>
</evidence>
<feature type="domain" description="Glycoside hydrolase family 2 immunoglobulin-like beta-sandwich" evidence="14">
    <location>
        <begin position="215"/>
        <end position="317"/>
    </location>
</feature>
<sequence length="648" mass="73932">MAAPMLQSFVITLQIVSALCGMLYPRNSVSRTIFQDMEGMWNFRIDASDSRYMGFREKWYSRPLKQSGPVIPMPVPASYNDITQSKELRDFVGWAWYDIEFYVPPELANKRIVMRIDSAHYNAIVWMNGQQVMEHSGGHLPFEAELMNYTVHGPNRVTVAVNNTLTPTTLPPGTIEYKNDPLKYPKGYFVQNLQMDFFNYAGIHRSVKVYTTPKVFIEDITIVTDIHGTNGLVNYIVESNMDSSVQSIQVTILDKEGTPVGQSNQKQGQITVHNANLWWPYSMARSANSTAFLYTFQVTLTSTTGEMDQYSLPFGIRTVSKTNKQLLINNKPFYCHGVAKHEDADIRGKGLDYPLIAKDFNLLRWLGANCIRTSHYPYAEEIMDQADQQGVVVIDESPGVGIHKGNFGNESLAHHLKVMDEMIQRDKNRPAVVIWSMANEPQSGLPEAEFYFKTIAQHVKAKDPTRLVTFVANADYKEEQAAQYNDILCINRYYAWYSDCSHTELINLQLTNDLTAFHSKYNKPIIVTEYGADTIPGFHQDPSFVFTEEFQVEFLQEYHKVFDNLKKEFLIGEMVWNFADFMTVQQITRVVGNKKGLFTRQRQPKMSAHMIRSRYHSLMQPNATHHGGTSGSFPVTPNLNPPFVFPVG</sequence>
<name>A0A8B8EL10_CRAVI</name>
<dbReference type="GO" id="GO:0005615">
    <property type="term" value="C:extracellular space"/>
    <property type="evidence" value="ECO:0007669"/>
    <property type="project" value="TreeGrafter"/>
</dbReference>
<keyword evidence="8 12" id="KW-0378">Hydrolase</keyword>
<dbReference type="NCBIfam" id="NF007538">
    <property type="entry name" value="PRK10150.1"/>
    <property type="match status" value="1"/>
</dbReference>
<proteinExistence type="inferred from homology"/>
<dbReference type="InterPro" id="IPR006101">
    <property type="entry name" value="Glyco_hydro_2"/>
</dbReference>
<feature type="domain" description="Glycosyl hydrolases family 2 sugar binding" evidence="16">
    <location>
        <begin position="36"/>
        <end position="213"/>
    </location>
</feature>
<dbReference type="OrthoDB" id="408532at2759"/>
<dbReference type="PROSITE" id="PS00719">
    <property type="entry name" value="GLYCOSYL_HYDROL_F2_1"/>
    <property type="match status" value="1"/>
</dbReference>
<comment type="subcellular location">
    <subcellularLocation>
        <location evidence="2">Lysosome</location>
    </subcellularLocation>
</comment>
<evidence type="ECO:0000256" key="5">
    <source>
        <dbReference type="ARBA" id="ARBA00012761"/>
    </source>
</evidence>
<feature type="domain" description="Glycoside hydrolase family 2 catalytic" evidence="15">
    <location>
        <begin position="322"/>
        <end position="617"/>
    </location>
</feature>
<accession>A0A8B8EL10</accession>
<evidence type="ECO:0000256" key="6">
    <source>
        <dbReference type="ARBA" id="ARBA00016205"/>
    </source>
</evidence>
<evidence type="ECO:0000256" key="12">
    <source>
        <dbReference type="RuleBase" id="RU361154"/>
    </source>
</evidence>
<dbReference type="Pfam" id="PF02836">
    <property type="entry name" value="Glyco_hydro_2_C"/>
    <property type="match status" value="1"/>
</dbReference>
<comment type="similarity">
    <text evidence="3 12">Belongs to the glycosyl hydrolase 2 family.</text>
</comment>
<dbReference type="Pfam" id="PF02837">
    <property type="entry name" value="Glyco_hydro_2_N"/>
    <property type="match status" value="1"/>
</dbReference>
<evidence type="ECO:0000313" key="17">
    <source>
        <dbReference type="Proteomes" id="UP000694844"/>
    </source>
</evidence>
<dbReference type="EC" id="3.2.1.31" evidence="5 12"/>
<dbReference type="SUPFAM" id="SSF49303">
    <property type="entry name" value="beta-Galactosidase/glucuronidase domain"/>
    <property type="match status" value="1"/>
</dbReference>
<dbReference type="SUPFAM" id="SSF51445">
    <property type="entry name" value="(Trans)glycosidases"/>
    <property type="match status" value="1"/>
</dbReference>
<comment type="function">
    <text evidence="1 12">Plays an important role in the degradation of dermatan and keratan sulfates.</text>
</comment>
<dbReference type="RefSeq" id="XP_022340501.1">
    <property type="nucleotide sequence ID" value="XM_022484793.1"/>
</dbReference>
<dbReference type="PANTHER" id="PTHR10066">
    <property type="entry name" value="BETA-GLUCURONIDASE"/>
    <property type="match status" value="1"/>
</dbReference>
<dbReference type="PROSITE" id="PS00608">
    <property type="entry name" value="GLYCOSYL_HYDROL_F2_2"/>
    <property type="match status" value="1"/>
</dbReference>
<comment type="subunit">
    <text evidence="4 12">Homotetramer.</text>
</comment>
<dbReference type="SUPFAM" id="SSF49785">
    <property type="entry name" value="Galactose-binding domain-like"/>
    <property type="match status" value="1"/>
</dbReference>
<dbReference type="GO" id="GO:0005764">
    <property type="term" value="C:lysosome"/>
    <property type="evidence" value="ECO:0007669"/>
    <property type="project" value="UniProtKB-SubCell"/>
</dbReference>
<evidence type="ECO:0000256" key="9">
    <source>
        <dbReference type="ARBA" id="ARBA00023180"/>
    </source>
</evidence>
<keyword evidence="11 12" id="KW-0326">Glycosidase</keyword>
<keyword evidence="9" id="KW-0325">Glycoprotein</keyword>
<evidence type="ECO:0000256" key="4">
    <source>
        <dbReference type="ARBA" id="ARBA00011881"/>
    </source>
</evidence>
<keyword evidence="10 12" id="KW-0458">Lysosome</keyword>
<dbReference type="PANTHER" id="PTHR10066:SF67">
    <property type="entry name" value="BETA-GLUCURONIDASE"/>
    <property type="match status" value="1"/>
</dbReference>
<comment type="activity regulation">
    <text evidence="12">Inhibited by L-aspartic acid.</text>
</comment>
<dbReference type="InterPro" id="IPR013783">
    <property type="entry name" value="Ig-like_fold"/>
</dbReference>
<dbReference type="GeneID" id="111135080"/>
<keyword evidence="17" id="KW-1185">Reference proteome</keyword>
<evidence type="ECO:0000256" key="2">
    <source>
        <dbReference type="ARBA" id="ARBA00004371"/>
    </source>
</evidence>
<reference evidence="18" key="1">
    <citation type="submission" date="2025-08" db="UniProtKB">
        <authorList>
            <consortium name="RefSeq"/>
        </authorList>
    </citation>
    <scope>IDENTIFICATION</scope>
    <source>
        <tissue evidence="18">Whole sample</tissue>
    </source>
</reference>
<dbReference type="InterPro" id="IPR023230">
    <property type="entry name" value="Glyco_hydro_2_CS"/>
</dbReference>
<dbReference type="GO" id="GO:0005975">
    <property type="term" value="P:carbohydrate metabolic process"/>
    <property type="evidence" value="ECO:0007669"/>
    <property type="project" value="InterPro"/>
</dbReference>
<dbReference type="FunFam" id="2.60.120.260:FF:000027">
    <property type="entry name" value="Beta-glucuronidase"/>
    <property type="match status" value="1"/>
</dbReference>
<dbReference type="Proteomes" id="UP000694844">
    <property type="component" value="Chromosome 5"/>
</dbReference>
<feature type="signal peptide" evidence="13">
    <location>
        <begin position="1"/>
        <end position="18"/>
    </location>
</feature>
<dbReference type="FunFam" id="2.60.40.10:FF:000628">
    <property type="entry name" value="Beta-glucuronidase"/>
    <property type="match status" value="1"/>
</dbReference>
<evidence type="ECO:0000256" key="8">
    <source>
        <dbReference type="ARBA" id="ARBA00022801"/>
    </source>
</evidence>
<dbReference type="InterPro" id="IPR006102">
    <property type="entry name" value="Ig-like_GH2"/>
</dbReference>
<dbReference type="KEGG" id="cvn:111135080"/>
<dbReference type="Gene3D" id="2.60.40.10">
    <property type="entry name" value="Immunoglobulins"/>
    <property type="match status" value="1"/>
</dbReference>
<comment type="catalytic activity">
    <reaction evidence="12">
        <text>a beta-D-glucuronoside + H2O = D-glucuronate + an alcohol</text>
        <dbReference type="Rhea" id="RHEA:17633"/>
        <dbReference type="ChEBI" id="CHEBI:15377"/>
        <dbReference type="ChEBI" id="CHEBI:30879"/>
        <dbReference type="ChEBI" id="CHEBI:58720"/>
        <dbReference type="ChEBI" id="CHEBI:83411"/>
        <dbReference type="EC" id="3.2.1.31"/>
    </reaction>
</comment>
<evidence type="ECO:0000256" key="3">
    <source>
        <dbReference type="ARBA" id="ARBA00007401"/>
    </source>
</evidence>
<dbReference type="Gene3D" id="2.60.120.260">
    <property type="entry name" value="Galactose-binding domain-like"/>
    <property type="match status" value="1"/>
</dbReference>
<evidence type="ECO:0000259" key="16">
    <source>
        <dbReference type="Pfam" id="PF02837"/>
    </source>
</evidence>
<evidence type="ECO:0000256" key="7">
    <source>
        <dbReference type="ARBA" id="ARBA00022729"/>
    </source>
</evidence>
<dbReference type="AlphaFoldDB" id="A0A8B8EL10"/>
<dbReference type="InterPro" id="IPR017853">
    <property type="entry name" value="GH"/>
</dbReference>
<dbReference type="InterPro" id="IPR006104">
    <property type="entry name" value="Glyco_hydro_2_N"/>
</dbReference>
<evidence type="ECO:0000313" key="18">
    <source>
        <dbReference type="RefSeq" id="XP_022340501.1"/>
    </source>
</evidence>
<dbReference type="GO" id="GO:0004566">
    <property type="term" value="F:beta-glucuronidase activity"/>
    <property type="evidence" value="ECO:0007669"/>
    <property type="project" value="UniProtKB-EC"/>
</dbReference>
<evidence type="ECO:0000256" key="1">
    <source>
        <dbReference type="ARBA" id="ARBA00003025"/>
    </source>
</evidence>
<dbReference type="Gene3D" id="3.20.20.80">
    <property type="entry name" value="Glycosidases"/>
    <property type="match status" value="1"/>
</dbReference>
<feature type="chain" id="PRO_5034698137" description="Beta-glucuronidase" evidence="13">
    <location>
        <begin position="19"/>
        <end position="648"/>
    </location>
</feature>